<feature type="region of interest" description="Disordered" evidence="14">
    <location>
        <begin position="47"/>
        <end position="113"/>
    </location>
</feature>
<evidence type="ECO:0000256" key="10">
    <source>
        <dbReference type="ARBA" id="ARBA00026227"/>
    </source>
</evidence>
<evidence type="ECO:0000256" key="11">
    <source>
        <dbReference type="ARBA" id="ARBA00029983"/>
    </source>
</evidence>
<evidence type="ECO:0000256" key="9">
    <source>
        <dbReference type="ARBA" id="ARBA00024680"/>
    </source>
</evidence>
<dbReference type="Proteomes" id="UP001487740">
    <property type="component" value="Unassembled WGS sequence"/>
</dbReference>
<dbReference type="GO" id="GO:0016973">
    <property type="term" value="P:poly(A)+ mRNA export from nucleus"/>
    <property type="evidence" value="ECO:0007669"/>
    <property type="project" value="InterPro"/>
</dbReference>
<evidence type="ECO:0000256" key="2">
    <source>
        <dbReference type="ARBA" id="ARBA00011056"/>
    </source>
</evidence>
<name>A0AAW0V2D5_SCYPA</name>
<dbReference type="InterPro" id="IPR038506">
    <property type="entry name" value="GLE1-like_sf"/>
</dbReference>
<dbReference type="GO" id="GO:0005737">
    <property type="term" value="C:cytoplasm"/>
    <property type="evidence" value="ECO:0007669"/>
    <property type="project" value="TreeGrafter"/>
</dbReference>
<comment type="similarity">
    <text evidence="2">Belongs to the GLE1 family.</text>
</comment>
<feature type="compositionally biased region" description="Basic and acidic residues" evidence="14">
    <location>
        <begin position="69"/>
        <end position="78"/>
    </location>
</feature>
<gene>
    <name evidence="15" type="ORF">O3P69_007265</name>
</gene>
<evidence type="ECO:0000256" key="3">
    <source>
        <dbReference type="ARBA" id="ARBA00022448"/>
    </source>
</evidence>
<keyword evidence="7" id="KW-0906">Nuclear pore complex</keyword>
<dbReference type="AlphaFoldDB" id="A0AAW0V2D5"/>
<dbReference type="Pfam" id="PF07817">
    <property type="entry name" value="GLE1"/>
    <property type="match status" value="1"/>
</dbReference>
<keyword evidence="6" id="KW-0811">Translocation</keyword>
<sequence>MGRGVYKPSQLNFIHGRPTCRGLEDAESMEEYFNVINALKNSKRLRHWDKPPEDYGPNNPEDSDYNRNGLKDIGDFSKIDFSGQSSFTTEVETEEECQEENKDEVPTDTQHGSCSAEGPSECVQQYLPISLDIACKAYEQYKLNLLLEKMSLEKSYKEAIQKKTKQKQEAYLHDLNSIYAQHEKEVEEYHLTQQERIKNEENVLRQQEEEAQTAVQHCKREYTSQVSRQSSQLLEAMESAQRQEAEQANLLQSLIAQLQMLHTDFVTKRNVMYQLLRELEGSEIDRNTEARFNNTRTQVEDIINSFRQKPLSRVQIDKVYKALQQELTTVGSIIQKLESRKVEKANQEAERIQQENEAKAKAAELEMKRQQQAQREQERIESEQKQEEKYEAALEADKRDKLEDFKQKVDYFLEASEKLSKDQLWELRRKATMANQINKDNHSINRDKLQKLLAEMRERKAEPDVLASFKNSVMSNIVKQVAIQDALGASAYSWLLVELVTFHPDLWDLFLYYLFKLCPPLMPGSQMCREGQINIEKLDQYYSQIGKYSTMYGFVLTRISKKQGSPIRAAAIGWEVLANVLSQPPLSGITGEVLLRFIQSFGFTLQETYRKQFVKLMEFIVKCYLPKIRECTEEGGQNCLILFENFLAEYKPNKLTQNQMIMKYM</sequence>
<keyword evidence="3" id="KW-0813">Transport</keyword>
<keyword evidence="4" id="KW-0509">mRNA transport</keyword>
<feature type="region of interest" description="Disordered" evidence="14">
    <location>
        <begin position="362"/>
        <end position="389"/>
    </location>
</feature>
<evidence type="ECO:0000313" key="16">
    <source>
        <dbReference type="Proteomes" id="UP001487740"/>
    </source>
</evidence>
<reference evidence="15 16" key="1">
    <citation type="submission" date="2023-03" db="EMBL/GenBank/DDBJ databases">
        <title>High-quality genome of Scylla paramamosain provides insights in environmental adaptation.</title>
        <authorList>
            <person name="Zhang L."/>
        </authorList>
    </citation>
    <scope>NUCLEOTIDE SEQUENCE [LARGE SCALE GENOMIC DNA]</scope>
    <source>
        <strain evidence="15">LZ_2023a</strain>
        <tissue evidence="15">Muscle</tissue>
    </source>
</reference>
<keyword evidence="16" id="KW-1185">Reference proteome</keyword>
<organism evidence="15 16">
    <name type="scientific">Scylla paramamosain</name>
    <name type="common">Mud crab</name>
    <dbReference type="NCBI Taxonomy" id="85552"/>
    <lineage>
        <taxon>Eukaryota</taxon>
        <taxon>Metazoa</taxon>
        <taxon>Ecdysozoa</taxon>
        <taxon>Arthropoda</taxon>
        <taxon>Crustacea</taxon>
        <taxon>Multicrustacea</taxon>
        <taxon>Malacostraca</taxon>
        <taxon>Eumalacostraca</taxon>
        <taxon>Eucarida</taxon>
        <taxon>Decapoda</taxon>
        <taxon>Pleocyemata</taxon>
        <taxon>Brachyura</taxon>
        <taxon>Eubrachyura</taxon>
        <taxon>Portunoidea</taxon>
        <taxon>Portunidae</taxon>
        <taxon>Portuninae</taxon>
        <taxon>Scylla</taxon>
    </lineage>
</organism>
<evidence type="ECO:0000256" key="4">
    <source>
        <dbReference type="ARBA" id="ARBA00022816"/>
    </source>
</evidence>
<keyword evidence="8" id="KW-0539">Nucleus</keyword>
<evidence type="ECO:0000256" key="14">
    <source>
        <dbReference type="SAM" id="MobiDB-lite"/>
    </source>
</evidence>
<evidence type="ECO:0000256" key="7">
    <source>
        <dbReference type="ARBA" id="ARBA00023132"/>
    </source>
</evidence>
<evidence type="ECO:0000256" key="12">
    <source>
        <dbReference type="ARBA" id="ARBA00030897"/>
    </source>
</evidence>
<evidence type="ECO:0000256" key="8">
    <source>
        <dbReference type="ARBA" id="ARBA00023242"/>
    </source>
</evidence>
<evidence type="ECO:0000256" key="13">
    <source>
        <dbReference type="SAM" id="Coils"/>
    </source>
</evidence>
<dbReference type="EMBL" id="JARAKH010000002">
    <property type="protein sequence ID" value="KAK8406497.1"/>
    <property type="molecule type" value="Genomic_DNA"/>
</dbReference>
<dbReference type="InterPro" id="IPR012476">
    <property type="entry name" value="GLE1"/>
</dbReference>
<dbReference type="GO" id="GO:0044614">
    <property type="term" value="C:nuclear pore cytoplasmic filaments"/>
    <property type="evidence" value="ECO:0007669"/>
    <property type="project" value="TreeGrafter"/>
</dbReference>
<comment type="subcellular location">
    <subcellularLocation>
        <location evidence="1">Nucleus</location>
        <location evidence="1">Nuclear pore complex</location>
    </subcellularLocation>
</comment>
<dbReference type="GO" id="GO:0000822">
    <property type="term" value="F:inositol hexakisphosphate binding"/>
    <property type="evidence" value="ECO:0007669"/>
    <property type="project" value="TreeGrafter"/>
</dbReference>
<protein>
    <recommendedName>
        <fullName evidence="10">mRNA export factor GLE1</fullName>
    </recommendedName>
    <alternativeName>
        <fullName evidence="12">GLE1 RNA export mediator</fullName>
    </alternativeName>
    <alternativeName>
        <fullName evidence="11">Nucleoporin GLE1</fullName>
    </alternativeName>
</protein>
<dbReference type="Gene3D" id="1.25.40.510">
    <property type="entry name" value="GLE1-like"/>
    <property type="match status" value="1"/>
</dbReference>
<dbReference type="GO" id="GO:0005543">
    <property type="term" value="F:phospholipid binding"/>
    <property type="evidence" value="ECO:0007669"/>
    <property type="project" value="TreeGrafter"/>
</dbReference>
<dbReference type="PANTHER" id="PTHR12960:SF0">
    <property type="entry name" value="MRNA EXPORT FACTOR GLE1"/>
    <property type="match status" value="1"/>
</dbReference>
<comment type="caution">
    <text evidence="15">The sequence shown here is derived from an EMBL/GenBank/DDBJ whole genome shotgun (WGS) entry which is preliminary data.</text>
</comment>
<keyword evidence="13" id="KW-0175">Coiled coil</keyword>
<evidence type="ECO:0000256" key="1">
    <source>
        <dbReference type="ARBA" id="ARBA00004567"/>
    </source>
</evidence>
<evidence type="ECO:0000313" key="15">
    <source>
        <dbReference type="EMBL" id="KAK8406497.1"/>
    </source>
</evidence>
<dbReference type="GO" id="GO:0015031">
    <property type="term" value="P:protein transport"/>
    <property type="evidence" value="ECO:0007669"/>
    <property type="project" value="UniProtKB-KW"/>
</dbReference>
<dbReference type="GO" id="GO:0031369">
    <property type="term" value="F:translation initiation factor binding"/>
    <property type="evidence" value="ECO:0007669"/>
    <property type="project" value="TreeGrafter"/>
</dbReference>
<dbReference type="PANTHER" id="PTHR12960">
    <property type="entry name" value="GLE-1-RELATED"/>
    <property type="match status" value="1"/>
</dbReference>
<comment type="function">
    <text evidence="9">Required for the export of mRNAs containing poly(A) tails from the nucleus into the cytoplasm. May be involved in the terminal step of the mRNA transport through the nuclear pore complex (NPC).</text>
</comment>
<feature type="coiled-coil region" evidence="13">
    <location>
        <begin position="149"/>
        <end position="257"/>
    </location>
</feature>
<keyword evidence="5" id="KW-0653">Protein transport</keyword>
<evidence type="ECO:0000256" key="6">
    <source>
        <dbReference type="ARBA" id="ARBA00023010"/>
    </source>
</evidence>
<evidence type="ECO:0000256" key="5">
    <source>
        <dbReference type="ARBA" id="ARBA00022927"/>
    </source>
</evidence>
<proteinExistence type="inferred from homology"/>
<accession>A0AAW0V2D5</accession>